<dbReference type="AlphaFoldDB" id="A0A067R4G1"/>
<dbReference type="SUPFAM" id="SSF52151">
    <property type="entry name" value="FabD/lysophospholipase-like"/>
    <property type="match status" value="1"/>
</dbReference>
<dbReference type="STRING" id="136037.A0A067R4G1"/>
<dbReference type="PANTHER" id="PTHR43775">
    <property type="entry name" value="FATTY ACID SYNTHASE"/>
    <property type="match status" value="1"/>
</dbReference>
<dbReference type="UniPathway" id="UPA00094"/>
<proteinExistence type="predicted"/>
<keyword evidence="1" id="KW-0596">Phosphopantetheine</keyword>
<dbReference type="SMART" id="SM00827">
    <property type="entry name" value="PKS_AT"/>
    <property type="match status" value="1"/>
</dbReference>
<gene>
    <name evidence="5" type="ORF">L798_13094</name>
</gene>
<dbReference type="CDD" id="cd00833">
    <property type="entry name" value="PKS"/>
    <property type="match status" value="1"/>
</dbReference>
<dbReference type="SUPFAM" id="SSF55048">
    <property type="entry name" value="Probable ACP-binding domain of malonyl-CoA ACP transacylase"/>
    <property type="match status" value="1"/>
</dbReference>
<dbReference type="PROSITE" id="PS00606">
    <property type="entry name" value="KS3_1"/>
    <property type="match status" value="1"/>
</dbReference>
<dbReference type="GO" id="GO:0004312">
    <property type="term" value="F:fatty acid synthase activity"/>
    <property type="evidence" value="ECO:0007669"/>
    <property type="project" value="TreeGrafter"/>
</dbReference>
<evidence type="ECO:0000313" key="6">
    <source>
        <dbReference type="Proteomes" id="UP000027135"/>
    </source>
</evidence>
<dbReference type="InterPro" id="IPR020841">
    <property type="entry name" value="PKS_Beta-ketoAc_synthase_dom"/>
</dbReference>
<dbReference type="PROSITE" id="PS52004">
    <property type="entry name" value="KS3_2"/>
    <property type="match status" value="1"/>
</dbReference>
<dbReference type="Proteomes" id="UP000027135">
    <property type="component" value="Unassembled WGS sequence"/>
</dbReference>
<dbReference type="InterPro" id="IPR032821">
    <property type="entry name" value="PKS_assoc"/>
</dbReference>
<accession>A0A067R4G1</accession>
<dbReference type="GO" id="GO:0006633">
    <property type="term" value="P:fatty acid biosynthetic process"/>
    <property type="evidence" value="ECO:0007669"/>
    <property type="project" value="UniProtKB-UniPathway"/>
</dbReference>
<evidence type="ECO:0000259" key="4">
    <source>
        <dbReference type="PROSITE" id="PS52004"/>
    </source>
</evidence>
<keyword evidence="3" id="KW-0808">Transferase</keyword>
<evidence type="ECO:0000256" key="2">
    <source>
        <dbReference type="ARBA" id="ARBA00022553"/>
    </source>
</evidence>
<evidence type="ECO:0000256" key="1">
    <source>
        <dbReference type="ARBA" id="ARBA00022450"/>
    </source>
</evidence>
<dbReference type="EMBL" id="KK852983">
    <property type="protein sequence ID" value="KDR12868.1"/>
    <property type="molecule type" value="Genomic_DNA"/>
</dbReference>
<dbReference type="InterPro" id="IPR016039">
    <property type="entry name" value="Thiolase-like"/>
</dbReference>
<dbReference type="PANTHER" id="PTHR43775:SF23">
    <property type="entry name" value="FATTY ACID SYNTHASE 3"/>
    <property type="match status" value="1"/>
</dbReference>
<evidence type="ECO:0000313" key="5">
    <source>
        <dbReference type="EMBL" id="KDR12868.1"/>
    </source>
</evidence>
<evidence type="ECO:0000256" key="3">
    <source>
        <dbReference type="ARBA" id="ARBA00022679"/>
    </source>
</evidence>
<dbReference type="Gene3D" id="3.30.70.3290">
    <property type="match status" value="1"/>
</dbReference>
<dbReference type="eggNOG" id="KOG1202">
    <property type="taxonomic scope" value="Eukaryota"/>
</dbReference>
<feature type="domain" description="Ketosynthase family 3 (KS3)" evidence="4">
    <location>
        <begin position="17"/>
        <end position="422"/>
    </location>
</feature>
<dbReference type="OMA" id="TYAFDAR"/>
<dbReference type="InterPro" id="IPR001227">
    <property type="entry name" value="Ac_transferase_dom_sf"/>
</dbReference>
<dbReference type="InterPro" id="IPR016035">
    <property type="entry name" value="Acyl_Trfase/lysoPLipase"/>
</dbReference>
<dbReference type="InterPro" id="IPR014043">
    <property type="entry name" value="Acyl_transferase_dom"/>
</dbReference>
<dbReference type="SUPFAM" id="SSF53901">
    <property type="entry name" value="Thiolase-like"/>
    <property type="match status" value="1"/>
</dbReference>
<dbReference type="InterPro" id="IPR016036">
    <property type="entry name" value="Malonyl_transacylase_ACP-bd"/>
</dbReference>
<dbReference type="InterPro" id="IPR014031">
    <property type="entry name" value="Ketoacyl_synth_C"/>
</dbReference>
<dbReference type="SMART" id="SM00825">
    <property type="entry name" value="PKS_KS"/>
    <property type="match status" value="1"/>
</dbReference>
<dbReference type="Gene3D" id="3.40.47.10">
    <property type="match status" value="1"/>
</dbReference>
<sequence>MSVSNNASVQCAQPSPGEEIVISGLAGCFPQSENVYQLRDNLYKKVDMVTDDDSLQKFKQPMLPKRTGKVPNVTKFDASFFGINYKQAHIMDPICRLLLERTYEAIVDAGVNPHFLKGQKIGVFVGASINETESVWFYERPHENGYGLTGCARAMYANQISYWLGITGPSYAVESACSSSACAFEQAYRSICNGSCESAIVSGSHLCLHPYISLQVSCLGILSPEGCCRPFDKYGNGFARSEAICVMFLQKACHAKRVYAMVVHAKTINEGFNSLGIMCPSGDMNKVLLEKCYQECGADTSALEYIEAHGTATKVGDAEELKGITLAFCKDRKTPLLIGSFKSNMGHPEGASGLCGITKVIIAMETGFIPPNLHYINPREDVESLVNGQLKVVNETMPWIGNLAGVSSLGFGGSNTHIILQRNQKNKVNGGAPDDIIPRLVIASGRTEEAVDVILTNFESRPVDAEFVYLMHDLQSTEIVGHKYRGYTLLTQDGRKLRSVNYYPGSKRPVWFVFTGIGSQWPGMGKSLLKLPVFASAIDKCQQALKPHGVDVISIITSDEPRILNNILNCFVGIAACQIGLVDVMRAVGIEPDGIVGHSVGELGCGYMDGCLTAEQMVLAAYYCGRAALEAELIKGMMAAVGLGAEQAKKLCPPDIEVACHYGLNFCMLSGPVESMKKFVEMLQHRGIFTREVNCANIALHSNYMSLAAPLLLKYLKQLIPRPKPRSSRWVSSSVPQYQWNTLLAMHASAEYHINNLLNAVLFKEASQHIPHNAITIEIAPHGLLQPILECSLNKGITHIAITQQGHPDCTGWLLTALGKWVYS</sequence>
<dbReference type="OrthoDB" id="329835at2759"/>
<dbReference type="Pfam" id="PF02801">
    <property type="entry name" value="Ketoacyl-synt_C"/>
    <property type="match status" value="1"/>
</dbReference>
<dbReference type="Gene3D" id="3.40.366.10">
    <property type="entry name" value="Malonyl-Coenzyme A Acyl Carrier Protein, domain 2"/>
    <property type="match status" value="1"/>
</dbReference>
<dbReference type="Pfam" id="PF00109">
    <property type="entry name" value="ketoacyl-synt"/>
    <property type="match status" value="1"/>
</dbReference>
<dbReference type="InterPro" id="IPR050091">
    <property type="entry name" value="PKS_NRPS_Biosynth_Enz"/>
</dbReference>
<dbReference type="Pfam" id="PF00698">
    <property type="entry name" value="Acyl_transf_1"/>
    <property type="match status" value="1"/>
</dbReference>
<dbReference type="InterPro" id="IPR018201">
    <property type="entry name" value="Ketoacyl_synth_AS"/>
</dbReference>
<protein>
    <submittedName>
        <fullName evidence="5">Fatty acid synthase</fullName>
    </submittedName>
</protein>
<dbReference type="InParanoid" id="A0A067R4G1"/>
<reference evidence="5 6" key="1">
    <citation type="journal article" date="2014" name="Nat. Commun.">
        <title>Molecular traces of alternative social organization in a termite genome.</title>
        <authorList>
            <person name="Terrapon N."/>
            <person name="Li C."/>
            <person name="Robertson H.M."/>
            <person name="Ji L."/>
            <person name="Meng X."/>
            <person name="Booth W."/>
            <person name="Chen Z."/>
            <person name="Childers C.P."/>
            <person name="Glastad K.M."/>
            <person name="Gokhale K."/>
            <person name="Gowin J."/>
            <person name="Gronenberg W."/>
            <person name="Hermansen R.A."/>
            <person name="Hu H."/>
            <person name="Hunt B.G."/>
            <person name="Huylmans A.K."/>
            <person name="Khalil S.M."/>
            <person name="Mitchell R.D."/>
            <person name="Munoz-Torres M.C."/>
            <person name="Mustard J.A."/>
            <person name="Pan H."/>
            <person name="Reese J.T."/>
            <person name="Scharf M.E."/>
            <person name="Sun F."/>
            <person name="Vogel H."/>
            <person name="Xiao J."/>
            <person name="Yang W."/>
            <person name="Yang Z."/>
            <person name="Yang Z."/>
            <person name="Zhou J."/>
            <person name="Zhu J."/>
            <person name="Brent C.S."/>
            <person name="Elsik C.G."/>
            <person name="Goodisman M.A."/>
            <person name="Liberles D.A."/>
            <person name="Roe R.M."/>
            <person name="Vargo E.L."/>
            <person name="Vilcinskas A."/>
            <person name="Wang J."/>
            <person name="Bornberg-Bauer E."/>
            <person name="Korb J."/>
            <person name="Zhang G."/>
            <person name="Liebig J."/>
        </authorList>
    </citation>
    <scope>NUCLEOTIDE SEQUENCE [LARGE SCALE GENOMIC DNA]</scope>
    <source>
        <tissue evidence="5">Whole organism</tissue>
    </source>
</reference>
<dbReference type="InterPro" id="IPR014030">
    <property type="entry name" value="Ketoacyl_synth_N"/>
</dbReference>
<dbReference type="GO" id="GO:0004315">
    <property type="term" value="F:3-oxoacyl-[acyl-carrier-protein] synthase activity"/>
    <property type="evidence" value="ECO:0007669"/>
    <property type="project" value="InterPro"/>
</dbReference>
<name>A0A067R4G1_ZOONE</name>
<keyword evidence="2" id="KW-0597">Phosphoprotein</keyword>
<keyword evidence="6" id="KW-1185">Reference proteome</keyword>
<dbReference type="Pfam" id="PF16197">
    <property type="entry name" value="KAsynt_C_assoc"/>
    <property type="match status" value="1"/>
</dbReference>
<organism evidence="5 6">
    <name type="scientific">Zootermopsis nevadensis</name>
    <name type="common">Dampwood termite</name>
    <dbReference type="NCBI Taxonomy" id="136037"/>
    <lineage>
        <taxon>Eukaryota</taxon>
        <taxon>Metazoa</taxon>
        <taxon>Ecdysozoa</taxon>
        <taxon>Arthropoda</taxon>
        <taxon>Hexapoda</taxon>
        <taxon>Insecta</taxon>
        <taxon>Pterygota</taxon>
        <taxon>Neoptera</taxon>
        <taxon>Polyneoptera</taxon>
        <taxon>Dictyoptera</taxon>
        <taxon>Blattodea</taxon>
        <taxon>Blattoidea</taxon>
        <taxon>Termitoidae</taxon>
        <taxon>Termopsidae</taxon>
        <taxon>Zootermopsis</taxon>
    </lineage>
</organism>